<proteinExistence type="predicted"/>
<evidence type="ECO:0000256" key="2">
    <source>
        <dbReference type="ARBA" id="ARBA00022448"/>
    </source>
</evidence>
<dbReference type="Pfam" id="PF03600">
    <property type="entry name" value="CitMHS"/>
    <property type="match status" value="1"/>
</dbReference>
<dbReference type="PANTHER" id="PTHR43652:SF2">
    <property type="entry name" value="BASIC AMINO ACID ANTIPORTER YFCC-RELATED"/>
    <property type="match status" value="1"/>
</dbReference>
<keyword evidence="10" id="KW-1185">Reference proteome</keyword>
<protein>
    <submittedName>
        <fullName evidence="9">Di-and tricarboxylate transporter</fullName>
    </submittedName>
</protein>
<dbReference type="InterPro" id="IPR036721">
    <property type="entry name" value="RCK_C_sf"/>
</dbReference>
<evidence type="ECO:0000256" key="7">
    <source>
        <dbReference type="SAM" id="Phobius"/>
    </source>
</evidence>
<reference evidence="9 10" key="1">
    <citation type="submission" date="2016-10" db="EMBL/GenBank/DDBJ databases">
        <authorList>
            <person name="de Groot N.N."/>
        </authorList>
    </citation>
    <scope>NUCLEOTIDE SEQUENCE [LARGE SCALE GENOMIC DNA]</scope>
    <source>
        <strain evidence="9 10">ATCC 700224</strain>
    </source>
</reference>
<feature type="transmembrane region" description="Helical" evidence="7">
    <location>
        <begin position="412"/>
        <end position="429"/>
    </location>
</feature>
<dbReference type="Gene3D" id="3.30.70.1450">
    <property type="entry name" value="Regulator of K+ conductance, C-terminal domain"/>
    <property type="match status" value="2"/>
</dbReference>
<feature type="domain" description="RCK C-terminal" evidence="8">
    <location>
        <begin position="290"/>
        <end position="375"/>
    </location>
</feature>
<dbReference type="InterPro" id="IPR004680">
    <property type="entry name" value="Cit_transptr-like_dom"/>
</dbReference>
<feature type="transmembrane region" description="Helical" evidence="7">
    <location>
        <begin position="57"/>
        <end position="76"/>
    </location>
</feature>
<dbReference type="GO" id="GO:0006813">
    <property type="term" value="P:potassium ion transport"/>
    <property type="evidence" value="ECO:0007669"/>
    <property type="project" value="InterPro"/>
</dbReference>
<feature type="transmembrane region" description="Helical" evidence="7">
    <location>
        <begin position="436"/>
        <end position="454"/>
    </location>
</feature>
<feature type="transmembrane region" description="Helical" evidence="7">
    <location>
        <begin position="6"/>
        <end position="21"/>
    </location>
</feature>
<dbReference type="EMBL" id="FNAP01000029">
    <property type="protein sequence ID" value="SDF06907.1"/>
    <property type="molecule type" value="Genomic_DNA"/>
</dbReference>
<dbReference type="AlphaFoldDB" id="A0A1G7I295"/>
<evidence type="ECO:0000313" key="9">
    <source>
        <dbReference type="EMBL" id="SDF06907.1"/>
    </source>
</evidence>
<dbReference type="STRING" id="69960.SAMN05421720_1297"/>
<organism evidence="9 10">
    <name type="scientific">Rhodospira trueperi</name>
    <dbReference type="NCBI Taxonomy" id="69960"/>
    <lineage>
        <taxon>Bacteria</taxon>
        <taxon>Pseudomonadati</taxon>
        <taxon>Pseudomonadota</taxon>
        <taxon>Alphaproteobacteria</taxon>
        <taxon>Rhodospirillales</taxon>
        <taxon>Rhodospirillaceae</taxon>
        <taxon>Rhodospira</taxon>
    </lineage>
</organism>
<feature type="transmembrane region" description="Helical" evidence="7">
    <location>
        <begin position="28"/>
        <end position="45"/>
    </location>
</feature>
<dbReference type="Proteomes" id="UP000199412">
    <property type="component" value="Unassembled WGS sequence"/>
</dbReference>
<comment type="subcellular location">
    <subcellularLocation>
        <location evidence="1">Membrane</location>
        <topology evidence="1">Multi-pass membrane protein</topology>
    </subcellularLocation>
</comment>
<feature type="transmembrane region" description="Helical" evidence="7">
    <location>
        <begin position="560"/>
        <end position="579"/>
    </location>
</feature>
<dbReference type="GO" id="GO:0005886">
    <property type="term" value="C:plasma membrane"/>
    <property type="evidence" value="ECO:0007669"/>
    <property type="project" value="TreeGrafter"/>
</dbReference>
<evidence type="ECO:0000256" key="5">
    <source>
        <dbReference type="ARBA" id="ARBA00022989"/>
    </source>
</evidence>
<dbReference type="GO" id="GO:0008324">
    <property type="term" value="F:monoatomic cation transmembrane transporter activity"/>
    <property type="evidence" value="ECO:0007669"/>
    <property type="project" value="InterPro"/>
</dbReference>
<feature type="domain" description="RCK C-terminal" evidence="8">
    <location>
        <begin position="204"/>
        <end position="287"/>
    </location>
</feature>
<dbReference type="PANTHER" id="PTHR43652">
    <property type="entry name" value="BASIC AMINO ACID ANTIPORTER YFCC-RELATED"/>
    <property type="match status" value="1"/>
</dbReference>
<feature type="transmembrane region" description="Helical" evidence="7">
    <location>
        <begin position="474"/>
        <end position="490"/>
    </location>
</feature>
<feature type="transmembrane region" description="Helical" evidence="7">
    <location>
        <begin position="134"/>
        <end position="152"/>
    </location>
</feature>
<keyword evidence="3 7" id="KW-0812">Transmembrane</keyword>
<keyword evidence="4" id="KW-0677">Repeat</keyword>
<name>A0A1G7I295_9PROT</name>
<dbReference type="InterPro" id="IPR006037">
    <property type="entry name" value="RCK_C"/>
</dbReference>
<dbReference type="PROSITE" id="PS51202">
    <property type="entry name" value="RCK_C"/>
    <property type="match status" value="2"/>
</dbReference>
<evidence type="ECO:0000259" key="8">
    <source>
        <dbReference type="PROSITE" id="PS51202"/>
    </source>
</evidence>
<feature type="transmembrane region" description="Helical" evidence="7">
    <location>
        <begin position="172"/>
        <end position="194"/>
    </location>
</feature>
<evidence type="ECO:0000256" key="3">
    <source>
        <dbReference type="ARBA" id="ARBA00022692"/>
    </source>
</evidence>
<dbReference type="Pfam" id="PF02080">
    <property type="entry name" value="TrkA_C"/>
    <property type="match status" value="1"/>
</dbReference>
<keyword evidence="2" id="KW-0813">Transport</keyword>
<dbReference type="OrthoDB" id="9809303at2"/>
<evidence type="ECO:0000313" key="10">
    <source>
        <dbReference type="Proteomes" id="UP000199412"/>
    </source>
</evidence>
<dbReference type="SUPFAM" id="SSF116726">
    <property type="entry name" value="TrkA C-terminal domain-like"/>
    <property type="match status" value="2"/>
</dbReference>
<keyword evidence="5 7" id="KW-1133">Transmembrane helix</keyword>
<evidence type="ECO:0000256" key="6">
    <source>
        <dbReference type="ARBA" id="ARBA00023136"/>
    </source>
</evidence>
<feature type="transmembrane region" description="Helical" evidence="7">
    <location>
        <begin position="390"/>
        <end position="406"/>
    </location>
</feature>
<evidence type="ECO:0000256" key="1">
    <source>
        <dbReference type="ARBA" id="ARBA00004141"/>
    </source>
</evidence>
<accession>A0A1G7I295</accession>
<evidence type="ECO:0000256" key="4">
    <source>
        <dbReference type="ARBA" id="ARBA00022737"/>
    </source>
</evidence>
<dbReference type="InterPro" id="IPR051679">
    <property type="entry name" value="DASS-Related_Transporters"/>
</dbReference>
<feature type="transmembrane region" description="Helical" evidence="7">
    <location>
        <begin position="88"/>
        <end position="105"/>
    </location>
</feature>
<dbReference type="RefSeq" id="WP_092788118.1">
    <property type="nucleotide sequence ID" value="NZ_FNAP01000029.1"/>
</dbReference>
<gene>
    <name evidence="9" type="ORF">SAMN05421720_1297</name>
</gene>
<keyword evidence="6 7" id="KW-0472">Membrane</keyword>
<sequence length="584" mass="60162">MTHDQILIIGLLLATLVALALHRWRHDVVAVAALLAGVALGLVPMDGAFSGLSNPAVVTVAAILVLGRTLVAAGALDRFADRVGRLRVGPGGVVAVLCGTAAAASTLMNNVGALAMMMPVALAVAARRGLSPSIVLMPVSFAALLGGMTTLIGTPPNMMVAQVRAETVGAPFSVLAFASVAVPVALVGVAWLSLVGWRLVPRRSPVPDRPPFEVGRYQCELVVAPGALVGRGLRAVETDAGLTIHGVLREGAWVFARRESIRLQAGDVLCAEADLAAIERLAGEGLVSLGQPWQATDDTGVIMEAVVPPGSIVLGSALASLDASDRWGITVVAVARNGRRYEGRLEDLTLAVGDVVLLHGARPQVVQAIDDLACLPLEARGIALERRRPRLTLGLFGLGLAAAASGMVPAEIAFTGAVLAMVLAGVLPVRDVYRRVDWSVIVLLAALVPLSDALSDTGAAHSVADTVLGLAHDAGPTVLLAMTFIFTALVTPVLNNVATVLVLAPVVVSLSAQAGLPVDPFLIAVAIGASADFLTPFGHHNNTIIMGPGGYRFGDYWRPGLPLLVLTGLVAVPLLARMLPLGAP</sequence>